<proteinExistence type="predicted"/>
<gene>
    <name evidence="2" type="ORF">PHY01_14660</name>
</gene>
<evidence type="ECO:0000313" key="3">
    <source>
        <dbReference type="Proteomes" id="UP000320338"/>
    </source>
</evidence>
<dbReference type="RefSeq" id="WP_141277769.1">
    <property type="nucleotide sequence ID" value="NZ_BAAARZ010000032.1"/>
</dbReference>
<dbReference type="PANTHER" id="PTHR40763">
    <property type="entry name" value="MEMBRANE PROTEIN-RELATED"/>
    <property type="match status" value="1"/>
</dbReference>
<sequence length="64" mass="7360">MDPARRALRVSDHDREAVLRRLQRAVAEGRLTLSEFEERTAATVAARTRGELDDLTDDLPRDLW</sequence>
<dbReference type="EMBL" id="BJNG01000014">
    <property type="protein sequence ID" value="GEC19183.1"/>
    <property type="molecule type" value="Genomic_DNA"/>
</dbReference>
<keyword evidence="3" id="KW-1185">Reference proteome</keyword>
<accession>A0A4Y3WK03</accession>
<protein>
    <recommendedName>
        <fullName evidence="1">DUF1707 domain-containing protein</fullName>
    </recommendedName>
</protein>
<evidence type="ECO:0000259" key="1">
    <source>
        <dbReference type="Pfam" id="PF08044"/>
    </source>
</evidence>
<dbReference type="AlphaFoldDB" id="A0A4Y3WK03"/>
<evidence type="ECO:0000313" key="2">
    <source>
        <dbReference type="EMBL" id="GEC19183.1"/>
    </source>
</evidence>
<dbReference type="Pfam" id="PF08044">
    <property type="entry name" value="DUF1707"/>
    <property type="match status" value="1"/>
</dbReference>
<dbReference type="Proteomes" id="UP000320338">
    <property type="component" value="Unassembled WGS sequence"/>
</dbReference>
<organism evidence="2 3">
    <name type="scientific">Pseudonocardia hydrocarbonoxydans</name>
    <dbReference type="NCBI Taxonomy" id="76726"/>
    <lineage>
        <taxon>Bacteria</taxon>
        <taxon>Bacillati</taxon>
        <taxon>Actinomycetota</taxon>
        <taxon>Actinomycetes</taxon>
        <taxon>Pseudonocardiales</taxon>
        <taxon>Pseudonocardiaceae</taxon>
        <taxon>Pseudonocardia</taxon>
    </lineage>
</organism>
<dbReference type="OrthoDB" id="4772576at2"/>
<reference evidence="2 3" key="1">
    <citation type="submission" date="2019-06" db="EMBL/GenBank/DDBJ databases">
        <title>Whole genome shotgun sequence of Pseudonocardia hydrocarbonoxydans NBRC 14498.</title>
        <authorList>
            <person name="Hosoyama A."/>
            <person name="Uohara A."/>
            <person name="Ohji S."/>
            <person name="Ichikawa N."/>
        </authorList>
    </citation>
    <scope>NUCLEOTIDE SEQUENCE [LARGE SCALE GENOMIC DNA]</scope>
    <source>
        <strain evidence="2 3">NBRC 14498</strain>
    </source>
</reference>
<feature type="domain" description="DUF1707" evidence="1">
    <location>
        <begin position="8"/>
        <end position="60"/>
    </location>
</feature>
<name>A0A4Y3WK03_9PSEU</name>
<comment type="caution">
    <text evidence="2">The sequence shown here is derived from an EMBL/GenBank/DDBJ whole genome shotgun (WGS) entry which is preliminary data.</text>
</comment>
<dbReference type="PANTHER" id="PTHR40763:SF5">
    <property type="entry name" value="MEMBRANE PROTEIN"/>
    <property type="match status" value="1"/>
</dbReference>
<dbReference type="InterPro" id="IPR012551">
    <property type="entry name" value="DUF1707_SHOCT-like"/>
</dbReference>